<dbReference type="SMART" id="SM00471">
    <property type="entry name" value="HDc"/>
    <property type="match status" value="1"/>
</dbReference>
<dbReference type="Gene3D" id="1.10.3210.10">
    <property type="entry name" value="Hypothetical protein af1432"/>
    <property type="match status" value="1"/>
</dbReference>
<accession>A0A2J6WF70</accession>
<dbReference type="PANTHER" id="PTHR38659">
    <property type="entry name" value="METAL-DEPENDENT PHOSPHOHYDROLASE"/>
    <property type="match status" value="1"/>
</dbReference>
<dbReference type="InterPro" id="IPR003607">
    <property type="entry name" value="HD/PDEase_dom"/>
</dbReference>
<protein>
    <submittedName>
        <fullName evidence="2">Phosphohydrolase</fullName>
    </submittedName>
</protein>
<proteinExistence type="predicted"/>
<reference evidence="2 3" key="1">
    <citation type="submission" date="2018-01" db="EMBL/GenBank/DDBJ databases">
        <title>Metagenomic assembled genomes from two thermal pools in the Uzon Caldera, Kamchatka, Russia.</title>
        <authorList>
            <person name="Wilkins L."/>
            <person name="Ettinger C."/>
        </authorList>
    </citation>
    <scope>NUCLEOTIDE SEQUENCE [LARGE SCALE GENOMIC DNA]</scope>
    <source>
        <strain evidence="2">ZAV-07</strain>
    </source>
</reference>
<dbReference type="InterPro" id="IPR006674">
    <property type="entry name" value="HD_domain"/>
</dbReference>
<dbReference type="CDD" id="cd00077">
    <property type="entry name" value="HDc"/>
    <property type="match status" value="1"/>
</dbReference>
<dbReference type="Proteomes" id="UP000237040">
    <property type="component" value="Unassembled WGS sequence"/>
</dbReference>
<evidence type="ECO:0000259" key="1">
    <source>
        <dbReference type="SMART" id="SM00471"/>
    </source>
</evidence>
<evidence type="ECO:0000313" key="3">
    <source>
        <dbReference type="Proteomes" id="UP000237040"/>
    </source>
</evidence>
<comment type="caution">
    <text evidence="2">The sequence shown here is derived from an EMBL/GenBank/DDBJ whole genome shotgun (WGS) entry which is preliminary data.</text>
</comment>
<dbReference type="NCBIfam" id="TIGR00277">
    <property type="entry name" value="HDIG"/>
    <property type="match status" value="1"/>
</dbReference>
<dbReference type="RefSeq" id="WP_424586568.1">
    <property type="nucleotide sequence ID" value="NZ_JBNATC010000003.1"/>
</dbReference>
<dbReference type="PANTHER" id="PTHR38659:SF1">
    <property type="entry name" value="METAL DEPENDENT PHOSPHOHYDROLASE"/>
    <property type="match status" value="1"/>
</dbReference>
<sequence length="181" mass="20562">MEREKIRELLKSKLNENLYKHSLAVESVMREIAKLFNEDEEKFGIAGLVHDIDLDTTKDKPHLHSIVGSEYLKSLGFDEDIVLAVKKHNPIHGLKRETLLEKALYAADPLTGLITACALVKGKKLENVDEEFVLKRFKEKRFAEGANREQIESCKEFGLSLEQFVELGLRAMKGINKDLGL</sequence>
<feature type="domain" description="HD/PDEase" evidence="1">
    <location>
        <begin position="14"/>
        <end position="122"/>
    </location>
</feature>
<evidence type="ECO:0000313" key="2">
    <source>
        <dbReference type="EMBL" id="PMP68159.1"/>
    </source>
</evidence>
<dbReference type="SUPFAM" id="SSF109604">
    <property type="entry name" value="HD-domain/PDEase-like"/>
    <property type="match status" value="1"/>
</dbReference>
<keyword evidence="2" id="KW-0378">Hydrolase</keyword>
<gene>
    <name evidence="2" type="ORF">C0189_01900</name>
</gene>
<organism evidence="2 3">
    <name type="scientific">Caldisericum exile</name>
    <dbReference type="NCBI Taxonomy" id="693075"/>
    <lineage>
        <taxon>Bacteria</taxon>
        <taxon>Pseudomonadati</taxon>
        <taxon>Caldisericota/Cryosericota group</taxon>
        <taxon>Caldisericota</taxon>
        <taxon>Caldisericia</taxon>
        <taxon>Caldisericales</taxon>
        <taxon>Caldisericaceae</taxon>
        <taxon>Caldisericum</taxon>
    </lineage>
</organism>
<dbReference type="Pfam" id="PF01966">
    <property type="entry name" value="HD"/>
    <property type="match status" value="1"/>
</dbReference>
<dbReference type="AlphaFoldDB" id="A0A2J6WF70"/>
<name>A0A2J6WF70_9BACT</name>
<dbReference type="GO" id="GO:0016787">
    <property type="term" value="F:hydrolase activity"/>
    <property type="evidence" value="ECO:0007669"/>
    <property type="project" value="UniProtKB-KW"/>
</dbReference>
<dbReference type="InterPro" id="IPR006675">
    <property type="entry name" value="HDIG_dom"/>
</dbReference>
<dbReference type="EMBL" id="PNIL01000027">
    <property type="protein sequence ID" value="PMP68159.1"/>
    <property type="molecule type" value="Genomic_DNA"/>
</dbReference>